<name>A0A3A1TXE0_9MICO</name>
<evidence type="ECO:0000313" key="2">
    <source>
        <dbReference type="EMBL" id="RIX28241.1"/>
    </source>
</evidence>
<accession>A0A3A1TXE0</accession>
<dbReference type="Proteomes" id="UP000265742">
    <property type="component" value="Unassembled WGS sequence"/>
</dbReference>
<keyword evidence="3" id="KW-1185">Reference proteome</keyword>
<comment type="caution">
    <text evidence="2">The sequence shown here is derived from an EMBL/GenBank/DDBJ whole genome shotgun (WGS) entry which is preliminary data.</text>
</comment>
<feature type="transmembrane region" description="Helical" evidence="1">
    <location>
        <begin position="53"/>
        <end position="76"/>
    </location>
</feature>
<proteinExistence type="predicted"/>
<reference evidence="3" key="1">
    <citation type="submission" date="2018-09" db="EMBL/GenBank/DDBJ databases">
        <authorList>
            <person name="Kim I."/>
        </authorList>
    </citation>
    <scope>NUCLEOTIDE SEQUENCE [LARGE SCALE GENOMIC DNA]</scope>
    <source>
        <strain evidence="3">DD4a</strain>
    </source>
</reference>
<keyword evidence="1" id="KW-0472">Membrane</keyword>
<feature type="transmembrane region" description="Helical" evidence="1">
    <location>
        <begin position="96"/>
        <end position="127"/>
    </location>
</feature>
<evidence type="ECO:0000256" key="1">
    <source>
        <dbReference type="SAM" id="Phobius"/>
    </source>
</evidence>
<keyword evidence="1" id="KW-0812">Transmembrane</keyword>
<keyword evidence="1" id="KW-1133">Transmembrane helix</keyword>
<evidence type="ECO:0000313" key="3">
    <source>
        <dbReference type="Proteomes" id="UP000265742"/>
    </source>
</evidence>
<dbReference type="AlphaFoldDB" id="A0A3A1TXE0"/>
<protein>
    <submittedName>
        <fullName evidence="2">Uncharacterized protein</fullName>
    </submittedName>
</protein>
<feature type="transmembrane region" description="Helical" evidence="1">
    <location>
        <begin position="29"/>
        <end position="46"/>
    </location>
</feature>
<sequence>MAAVGVAGLAVEAGRVGLLLLVEGADLLVPAAAAVAALSAGVALLLHRRSAMWGGLLVLGGAAIWAGAGLLAPLLAGGTTGEYVPYRAAGDPVAWSLLWSTVVVPTLAAAGATFALLGAAAAMLRLVGRLTRAARGQG</sequence>
<gene>
    <name evidence="2" type="ORF">D1781_12320</name>
</gene>
<organism evidence="2 3">
    <name type="scientific">Amnibacterium setariae</name>
    <dbReference type="NCBI Taxonomy" id="2306585"/>
    <lineage>
        <taxon>Bacteria</taxon>
        <taxon>Bacillati</taxon>
        <taxon>Actinomycetota</taxon>
        <taxon>Actinomycetes</taxon>
        <taxon>Micrococcales</taxon>
        <taxon>Microbacteriaceae</taxon>
        <taxon>Amnibacterium</taxon>
    </lineage>
</organism>
<dbReference type="EMBL" id="QXTG01000002">
    <property type="protein sequence ID" value="RIX28241.1"/>
    <property type="molecule type" value="Genomic_DNA"/>
</dbReference>